<organism evidence="2 3">
    <name type="scientific">Monilinia fructicola</name>
    <name type="common">Brown rot fungus</name>
    <name type="synonym">Ciboria fructicola</name>
    <dbReference type="NCBI Taxonomy" id="38448"/>
    <lineage>
        <taxon>Eukaryota</taxon>
        <taxon>Fungi</taxon>
        <taxon>Dikarya</taxon>
        <taxon>Ascomycota</taxon>
        <taxon>Pezizomycotina</taxon>
        <taxon>Leotiomycetes</taxon>
        <taxon>Helotiales</taxon>
        <taxon>Sclerotiniaceae</taxon>
        <taxon>Monilinia</taxon>
    </lineage>
</organism>
<feature type="region of interest" description="Disordered" evidence="1">
    <location>
        <begin position="83"/>
        <end position="151"/>
    </location>
</feature>
<gene>
    <name evidence="2" type="ORF">EYC84_000437</name>
</gene>
<feature type="compositionally biased region" description="Polar residues" evidence="1">
    <location>
        <begin position="111"/>
        <end position="120"/>
    </location>
</feature>
<sequence length="253" mass="28506">MRHKASSLNISLSEMGLDHAQLGAQYRVHSRLKWPLLRRWRLQRDKKEETADGMMGRLMLARMKTLEEGFAEVVKEFRGMRTAGNSSVENEPSVGKRREVKGDKKKKRPGSSTLSQTKGEINNEGLRMSSSKGKERGVTSRGTSEYKTPYETPQTAGVWLGGSLAAGIRWRHSTFACFGSCVFIYYPIPSHPIPSYPSYPKTQYHTIPSIPINPKRPHAYPTPTSHHIPSHPITSHHIPSLTRSPYSSRPSRD</sequence>
<feature type="compositionally biased region" description="Polar residues" evidence="1">
    <location>
        <begin position="140"/>
        <end position="151"/>
    </location>
</feature>
<name>A0A5M9JRP0_MONFR</name>
<evidence type="ECO:0000256" key="1">
    <source>
        <dbReference type="SAM" id="MobiDB-lite"/>
    </source>
</evidence>
<feature type="region of interest" description="Disordered" evidence="1">
    <location>
        <begin position="207"/>
        <end position="253"/>
    </location>
</feature>
<dbReference type="AlphaFoldDB" id="A0A5M9JRP0"/>
<feature type="compositionally biased region" description="Polar residues" evidence="1">
    <location>
        <begin position="241"/>
        <end position="253"/>
    </location>
</feature>
<dbReference type="EMBL" id="VICG01000006">
    <property type="protein sequence ID" value="KAA8571083.1"/>
    <property type="molecule type" value="Genomic_DNA"/>
</dbReference>
<evidence type="ECO:0000313" key="2">
    <source>
        <dbReference type="EMBL" id="KAA8571083.1"/>
    </source>
</evidence>
<protein>
    <submittedName>
        <fullName evidence="2">Uncharacterized protein</fullName>
    </submittedName>
</protein>
<feature type="compositionally biased region" description="Low complexity" evidence="1">
    <location>
        <begin position="221"/>
        <end position="240"/>
    </location>
</feature>
<dbReference type="Proteomes" id="UP000322873">
    <property type="component" value="Unassembled WGS sequence"/>
</dbReference>
<keyword evidence="3" id="KW-1185">Reference proteome</keyword>
<proteinExistence type="predicted"/>
<dbReference type="VEuPathDB" id="FungiDB:MFRU_028g00970"/>
<evidence type="ECO:0000313" key="3">
    <source>
        <dbReference type="Proteomes" id="UP000322873"/>
    </source>
</evidence>
<comment type="caution">
    <text evidence="2">The sequence shown here is derived from an EMBL/GenBank/DDBJ whole genome shotgun (WGS) entry which is preliminary data.</text>
</comment>
<accession>A0A5M9JRP0</accession>
<reference evidence="2 3" key="1">
    <citation type="submission" date="2019-06" db="EMBL/GenBank/DDBJ databases">
        <title>Genome Sequence of the Brown Rot Fungal Pathogen Monilinia fructicola.</title>
        <authorList>
            <person name="De Miccolis Angelini R.M."/>
            <person name="Landi L."/>
            <person name="Abate D."/>
            <person name="Pollastro S."/>
            <person name="Romanazzi G."/>
            <person name="Faretra F."/>
        </authorList>
    </citation>
    <scope>NUCLEOTIDE SEQUENCE [LARGE SCALE GENOMIC DNA]</scope>
    <source>
        <strain evidence="2 3">Mfrc123</strain>
    </source>
</reference>